<dbReference type="InterPro" id="IPR032789">
    <property type="entry name" value="T2SS-T3SS_pil_N"/>
</dbReference>
<evidence type="ECO:0000256" key="2">
    <source>
        <dbReference type="SAM" id="MobiDB-lite"/>
    </source>
</evidence>
<dbReference type="GO" id="GO:0015627">
    <property type="term" value="C:type II protein secretion system complex"/>
    <property type="evidence" value="ECO:0007669"/>
    <property type="project" value="TreeGrafter"/>
</dbReference>
<dbReference type="EMBL" id="MJIL01000090">
    <property type="protein sequence ID" value="OLQ72971.1"/>
    <property type="molecule type" value="Genomic_DNA"/>
</dbReference>
<gene>
    <name evidence="5" type="ORF">BIT28_07265</name>
</gene>
<reference evidence="5 6" key="1">
    <citation type="submission" date="2016-09" db="EMBL/GenBank/DDBJ databases">
        <title>Photobacterium proteolyticum sp. nov. a protease producing bacterium isolated from ocean sediments of Laizhou Bay.</title>
        <authorList>
            <person name="Li Y."/>
        </authorList>
    </citation>
    <scope>NUCLEOTIDE SEQUENCE [LARGE SCALE GENOMIC DNA]</scope>
    <source>
        <strain evidence="5 6">13-12</strain>
    </source>
</reference>
<accession>A0A1Q9GF07</accession>
<keyword evidence="6" id="KW-1185">Reference proteome</keyword>
<comment type="similarity">
    <text evidence="1">Belongs to the bacterial secretin family.</text>
</comment>
<feature type="domain" description="Pilus formation protein N-terminal" evidence="4">
    <location>
        <begin position="19"/>
        <end position="90"/>
    </location>
</feature>
<dbReference type="PRINTS" id="PR00811">
    <property type="entry name" value="BCTERIALGSPD"/>
</dbReference>
<dbReference type="STRING" id="1903952.BIT28_07265"/>
<evidence type="ECO:0000313" key="6">
    <source>
        <dbReference type="Proteomes" id="UP000186905"/>
    </source>
</evidence>
<evidence type="ECO:0000259" key="4">
    <source>
        <dbReference type="Pfam" id="PF13629"/>
    </source>
</evidence>
<dbReference type="Pfam" id="PF13629">
    <property type="entry name" value="T2SS-T3SS_pil_N"/>
    <property type="match status" value="1"/>
</dbReference>
<feature type="region of interest" description="Disordered" evidence="2">
    <location>
        <begin position="148"/>
        <end position="172"/>
    </location>
</feature>
<organism evidence="5 6">
    <name type="scientific">Photobacterium proteolyticum</name>
    <dbReference type="NCBI Taxonomy" id="1903952"/>
    <lineage>
        <taxon>Bacteria</taxon>
        <taxon>Pseudomonadati</taxon>
        <taxon>Pseudomonadota</taxon>
        <taxon>Gammaproteobacteria</taxon>
        <taxon>Vibrionales</taxon>
        <taxon>Vibrionaceae</taxon>
        <taxon>Photobacterium</taxon>
    </lineage>
</organism>
<feature type="domain" description="Type II/III secretion system secretin-like" evidence="3">
    <location>
        <begin position="250"/>
        <end position="413"/>
    </location>
</feature>
<evidence type="ECO:0000259" key="3">
    <source>
        <dbReference type="Pfam" id="PF00263"/>
    </source>
</evidence>
<dbReference type="OrthoDB" id="9775455at2"/>
<dbReference type="Pfam" id="PF00263">
    <property type="entry name" value="Secretin"/>
    <property type="match status" value="1"/>
</dbReference>
<name>A0A1Q9GF07_9GAMM</name>
<dbReference type="PANTHER" id="PTHR30332">
    <property type="entry name" value="PROBABLE GENERAL SECRETION PATHWAY PROTEIN D"/>
    <property type="match status" value="1"/>
</dbReference>
<feature type="region of interest" description="Disordered" evidence="2">
    <location>
        <begin position="439"/>
        <end position="471"/>
    </location>
</feature>
<comment type="caution">
    <text evidence="5">The sequence shown here is derived from an EMBL/GenBank/DDBJ whole genome shotgun (WGS) entry which is preliminary data.</text>
</comment>
<dbReference type="InterPro" id="IPR001775">
    <property type="entry name" value="GspD/PilQ"/>
</dbReference>
<dbReference type="RefSeq" id="WP_075766988.1">
    <property type="nucleotide sequence ID" value="NZ_MJIL01000090.1"/>
</dbReference>
<evidence type="ECO:0000313" key="5">
    <source>
        <dbReference type="EMBL" id="OLQ72971.1"/>
    </source>
</evidence>
<dbReference type="InterPro" id="IPR004846">
    <property type="entry name" value="T2SS/T3SS_dom"/>
</dbReference>
<dbReference type="Proteomes" id="UP000186905">
    <property type="component" value="Unassembled WGS sequence"/>
</dbReference>
<proteinExistence type="inferred from homology"/>
<feature type="compositionally biased region" description="Basic and acidic residues" evidence="2">
    <location>
        <begin position="445"/>
        <end position="460"/>
    </location>
</feature>
<dbReference type="GO" id="GO:0009306">
    <property type="term" value="P:protein secretion"/>
    <property type="evidence" value="ECO:0007669"/>
    <property type="project" value="InterPro"/>
</dbReference>
<protein>
    <submittedName>
        <fullName evidence="5">Secretin</fullName>
    </submittedName>
</protein>
<sequence>MINKIIGGFILLCMSFTLQAKVLNVVLDKAKLVNLPHNAKSIFISSNEVADYQALTNTKIMVFGKKAGATSLYVLDANEKVIYSATVKVSHNVVELNELVAKEFPDALVNAESTAGKLFLKGQVPTPTMAEKIVRLAEGYVSPQQMTVTPAESGKNQQNSTENSASAEQPVAQEKDELINQLVVTMPTQVNLRIRIAEVSRKVSNKLGIKWGSQGTGLGAGTFAFLDNYGGVPGGTNPASWADLSVIVDALATNGMMSVLAEPNLTALSGERASFLVGGEVPLPLVYSDNATVEYKPFGVRLDFKPTVLSANRISLQVEPEVSTVSTETNVQIGGPQGSSSFPTFVTRRASTTIELASGQSFALGGLLQSKEIEQLQKTPFIGDIPILGSLFRSNEFQREETELIIIATAYLVQPTRADTLPLPTDGLIPLSDVERLLGAKKPKTHSETDNETIRSDNRQPRLLGDNGFYY</sequence>
<dbReference type="PANTHER" id="PTHR30332:SF17">
    <property type="entry name" value="TYPE IV PILIATION SYSTEM PROTEIN DR_0774-RELATED"/>
    <property type="match status" value="1"/>
</dbReference>
<dbReference type="AlphaFoldDB" id="A0A1Q9GF07"/>
<feature type="compositionally biased region" description="Polar residues" evidence="2">
    <location>
        <begin position="148"/>
        <end position="167"/>
    </location>
</feature>
<evidence type="ECO:0000256" key="1">
    <source>
        <dbReference type="RuleBase" id="RU004003"/>
    </source>
</evidence>
<dbReference type="InterPro" id="IPR050810">
    <property type="entry name" value="Bact_Secretion_Sys_Channel"/>
</dbReference>